<sequence length="55" mass="5878">MYLALRETDTERPQQIDPLRSGCTQCRGISDPERWRVGTGFGLPVVGAAGATGEG</sequence>
<dbReference type="Proteomes" id="UP000075230">
    <property type="component" value="Unassembled WGS sequence"/>
</dbReference>
<organism evidence="2 3">
    <name type="scientific">Aspergillus kawachii</name>
    <name type="common">White koji mold</name>
    <name type="synonym">Aspergillus awamori var. kawachi</name>
    <dbReference type="NCBI Taxonomy" id="1069201"/>
    <lineage>
        <taxon>Eukaryota</taxon>
        <taxon>Fungi</taxon>
        <taxon>Dikarya</taxon>
        <taxon>Ascomycota</taxon>
        <taxon>Pezizomycotina</taxon>
        <taxon>Eurotiomycetes</taxon>
        <taxon>Eurotiomycetidae</taxon>
        <taxon>Eurotiales</taxon>
        <taxon>Aspergillaceae</taxon>
        <taxon>Aspergillus</taxon>
        <taxon>Aspergillus subgen. Circumdati</taxon>
    </lineage>
</organism>
<evidence type="ECO:0000313" key="2">
    <source>
        <dbReference type="EMBL" id="GAT23187.1"/>
    </source>
</evidence>
<protein>
    <submittedName>
        <fullName evidence="2">Glutamate semialdehyde dehydrogenase</fullName>
    </submittedName>
</protein>
<evidence type="ECO:0000256" key="1">
    <source>
        <dbReference type="SAM" id="MobiDB-lite"/>
    </source>
</evidence>
<comment type="caution">
    <text evidence="2">The sequence shown here is derived from an EMBL/GenBank/DDBJ whole genome shotgun (WGS) entry which is preliminary data.</text>
</comment>
<feature type="region of interest" description="Disordered" evidence="1">
    <location>
        <begin position="1"/>
        <end position="27"/>
    </location>
</feature>
<accession>A0A146FBA1</accession>
<reference evidence="3" key="2">
    <citation type="submission" date="2016-02" db="EMBL/GenBank/DDBJ databases">
        <title>Genome sequencing of Aspergillus luchuensis NBRC 4314.</title>
        <authorList>
            <person name="Yamada O."/>
        </authorList>
    </citation>
    <scope>NUCLEOTIDE SEQUENCE [LARGE SCALE GENOMIC DNA]</scope>
    <source>
        <strain evidence="3">RIB 2604</strain>
    </source>
</reference>
<name>A0A146FBA1_ASPKA</name>
<dbReference type="AlphaFoldDB" id="A0A146FBA1"/>
<gene>
    <name evidence="2" type="ORF">RIB2604_01703250</name>
</gene>
<evidence type="ECO:0000313" key="3">
    <source>
        <dbReference type="Proteomes" id="UP000075230"/>
    </source>
</evidence>
<proteinExistence type="predicted"/>
<feature type="compositionally biased region" description="Basic and acidic residues" evidence="1">
    <location>
        <begin position="1"/>
        <end position="14"/>
    </location>
</feature>
<dbReference type="EMBL" id="BCWF01000017">
    <property type="protein sequence ID" value="GAT23187.1"/>
    <property type="molecule type" value="Genomic_DNA"/>
</dbReference>
<reference evidence="2 3" key="1">
    <citation type="journal article" date="2016" name="DNA Res.">
        <title>Genome sequence of Aspergillus luchuensis NBRC 4314.</title>
        <authorList>
            <person name="Yamada O."/>
            <person name="Machida M."/>
            <person name="Hosoyama A."/>
            <person name="Goto M."/>
            <person name="Takahashi T."/>
            <person name="Futagami T."/>
            <person name="Yamagata Y."/>
            <person name="Takeuchi M."/>
            <person name="Kobayashi T."/>
            <person name="Koike H."/>
            <person name="Abe K."/>
            <person name="Asai K."/>
            <person name="Arita M."/>
            <person name="Fujita N."/>
            <person name="Fukuda K."/>
            <person name="Higa K."/>
            <person name="Horikawa H."/>
            <person name="Ishikawa T."/>
            <person name="Jinno K."/>
            <person name="Kato Y."/>
            <person name="Kirimura K."/>
            <person name="Mizutani O."/>
            <person name="Nakasone K."/>
            <person name="Sano M."/>
            <person name="Shiraishi Y."/>
            <person name="Tsukahara M."/>
            <person name="Gomi K."/>
        </authorList>
    </citation>
    <scope>NUCLEOTIDE SEQUENCE [LARGE SCALE GENOMIC DNA]</scope>
    <source>
        <strain evidence="2 3">RIB 2604</strain>
    </source>
</reference>